<sequence>MAAASASDKLEALRVEIKAFRNEQEQAEKRIVELRREIDKTNHKMLEQEAIIYRDTELEKMKKSIARYSPIRSALAEQLRELRNGDGSIKDSDAFSFVLFRAIFCLHEIDNLNKRLAWFAPDEKMKFATWHRWVGMRVDWLRVMGDVLHKRYPDIPGQSGVVVTAAMPDTDVKGPTDAKTFVYQRRAAYVETKIDFAKFGGSAGFDNVDHIGPDREDCNKLRAMIDGKIDVDNLIALLSNEKHSQFTPWWTEVPLPIDA</sequence>
<name>A0A3G5AGJ5_9VIRU</name>
<gene>
    <name evidence="2" type="ORF">Hyperionvirus28_7</name>
</gene>
<proteinExistence type="predicted"/>
<keyword evidence="1" id="KW-0175">Coiled coil</keyword>
<organism evidence="2">
    <name type="scientific">Hyperionvirus sp</name>
    <dbReference type="NCBI Taxonomy" id="2487770"/>
    <lineage>
        <taxon>Viruses</taxon>
        <taxon>Varidnaviria</taxon>
        <taxon>Bamfordvirae</taxon>
        <taxon>Nucleocytoviricota</taxon>
        <taxon>Megaviricetes</taxon>
        <taxon>Imitervirales</taxon>
        <taxon>Mimiviridae</taxon>
        <taxon>Klosneuvirinae</taxon>
    </lineage>
</organism>
<protein>
    <submittedName>
        <fullName evidence="2">Uncharacterized protein</fullName>
    </submittedName>
</protein>
<evidence type="ECO:0000313" key="2">
    <source>
        <dbReference type="EMBL" id="AYV84519.1"/>
    </source>
</evidence>
<reference evidence="2" key="1">
    <citation type="submission" date="2018-10" db="EMBL/GenBank/DDBJ databases">
        <title>Hidden diversity of soil giant viruses.</title>
        <authorList>
            <person name="Schulz F."/>
            <person name="Alteio L."/>
            <person name="Goudeau D."/>
            <person name="Ryan E.M."/>
            <person name="Malmstrom R.R."/>
            <person name="Blanchard J."/>
            <person name="Woyke T."/>
        </authorList>
    </citation>
    <scope>NUCLEOTIDE SEQUENCE</scope>
    <source>
        <strain evidence="2">HYV1</strain>
    </source>
</reference>
<feature type="coiled-coil region" evidence="1">
    <location>
        <begin position="3"/>
        <end position="51"/>
    </location>
</feature>
<accession>A0A3G5AGJ5</accession>
<dbReference type="EMBL" id="MK072410">
    <property type="protein sequence ID" value="AYV84519.1"/>
    <property type="molecule type" value="Genomic_DNA"/>
</dbReference>
<evidence type="ECO:0000256" key="1">
    <source>
        <dbReference type="SAM" id="Coils"/>
    </source>
</evidence>